<accession>A0A099NQH6</accession>
<dbReference type="HOGENOM" id="CLU_3432020_0_0_1"/>
<dbReference type="EMBL" id="JQFK01001072">
    <property type="protein sequence ID" value="KGK34998.1"/>
    <property type="molecule type" value="Genomic_DNA"/>
</dbReference>
<dbReference type="Proteomes" id="UP000029867">
    <property type="component" value="Unassembled WGS sequence"/>
</dbReference>
<comment type="caution">
    <text evidence="1">The sequence shown here is derived from an EMBL/GenBank/DDBJ whole genome shotgun (WGS) entry which is preliminary data.</text>
</comment>
<evidence type="ECO:0000313" key="1">
    <source>
        <dbReference type="EMBL" id="KGK34998.1"/>
    </source>
</evidence>
<gene>
    <name evidence="1" type="ORF">JL09_g5853</name>
</gene>
<organism evidence="1 2">
    <name type="scientific">Pichia kudriavzevii</name>
    <name type="common">Yeast</name>
    <name type="synonym">Issatchenkia orientalis</name>
    <dbReference type="NCBI Taxonomy" id="4909"/>
    <lineage>
        <taxon>Eukaryota</taxon>
        <taxon>Fungi</taxon>
        <taxon>Dikarya</taxon>
        <taxon>Ascomycota</taxon>
        <taxon>Saccharomycotina</taxon>
        <taxon>Pichiomycetes</taxon>
        <taxon>Pichiales</taxon>
        <taxon>Pichiaceae</taxon>
        <taxon>Pichia</taxon>
    </lineage>
</organism>
<sequence>MVNTVHKNIQEQPHSAY</sequence>
<dbReference type="AlphaFoldDB" id="A0A099NQH6"/>
<proteinExistence type="predicted"/>
<protein>
    <submittedName>
        <fullName evidence="1">Uncharacterized protein</fullName>
    </submittedName>
</protein>
<evidence type="ECO:0000313" key="2">
    <source>
        <dbReference type="Proteomes" id="UP000029867"/>
    </source>
</evidence>
<reference evidence="2" key="1">
    <citation type="journal article" date="2014" name="Microb. Cell Fact.">
        <title>Exploiting Issatchenkia orientalis SD108 for succinic acid production.</title>
        <authorList>
            <person name="Xiao H."/>
            <person name="Shao Z."/>
            <person name="Jiang Y."/>
            <person name="Dole S."/>
            <person name="Zhao H."/>
        </authorList>
    </citation>
    <scope>NUCLEOTIDE SEQUENCE [LARGE SCALE GENOMIC DNA]</scope>
    <source>
        <strain evidence="2">SD108</strain>
    </source>
</reference>
<name>A0A099NQH6_PICKU</name>